<reference evidence="1" key="1">
    <citation type="submission" date="2023-04" db="EMBL/GenBank/DDBJ databases">
        <title>Draft Genome sequencing of Naganishia species isolated from polar environments using Oxford Nanopore Technology.</title>
        <authorList>
            <person name="Leo P."/>
            <person name="Venkateswaran K."/>
        </authorList>
    </citation>
    <scope>NUCLEOTIDE SEQUENCE</scope>
    <source>
        <strain evidence="1">MNA-CCFEE 5261</strain>
    </source>
</reference>
<sequence length="556" mass="61397">MDIEAFRKAGYQAVDAICDYYTKIREMPVNSTVEPGYLVKLLPDHAPEKGEEFSVIAKDFQEQIMPGITHWQHPSFFAFFPSITNFESILADMYATSVSNPGFNWNCSPACTELEMVVMDWAAKLFGLESVFHGSSGAGGGIILGSASEACLTVAVAARERCLRILTEEAVTSKGIQGNGKTVKDLARGTGIMTGANGARVKATQVVIPEELRARCTPNMVMYGSTHTHSIGKKAAIILGLHFRALPTYRKDEYALRADTVRQALEEDTQKGLIPFMLSTFSAEFILGLPQHLSSGESPSVATIGTTNTGTIDHIAEIGAVLKDFPTTFLHIDAAWGGVCLALPELRQTLQLDAINTYAHSFSTNFHKWGLVAFDATALWVRDRELLTSALDVTPAYLRTAQGDSGSVIDYRNWQLALGRRFRSLKVWFVLRSYGVEGYQKHLRGGLEMANLLEKMIQGSPDFELLVPKSLALLVFRYHPSDRQYSQSELNDLNKQLHATLASRGDIILTQTVLPADDGEEGTFCIRFALGNARTEEQDVIHAWNLVVRLARELRK</sequence>
<comment type="caution">
    <text evidence="1">The sequence shown here is derived from an EMBL/GenBank/DDBJ whole genome shotgun (WGS) entry which is preliminary data.</text>
</comment>
<keyword evidence="2" id="KW-1185">Reference proteome</keyword>
<proteinExistence type="predicted"/>
<dbReference type="Proteomes" id="UP001241377">
    <property type="component" value="Unassembled WGS sequence"/>
</dbReference>
<protein>
    <submittedName>
        <fullName evidence="1">Uncharacterized protein</fullName>
    </submittedName>
</protein>
<name>A0ACC2VLT9_9TREE</name>
<accession>A0ACC2VLT9</accession>
<evidence type="ECO:0000313" key="1">
    <source>
        <dbReference type="EMBL" id="KAJ9100086.1"/>
    </source>
</evidence>
<gene>
    <name evidence="1" type="ORF">QFC19_005766</name>
</gene>
<organism evidence="1 2">
    <name type="scientific">Naganishia cerealis</name>
    <dbReference type="NCBI Taxonomy" id="610337"/>
    <lineage>
        <taxon>Eukaryota</taxon>
        <taxon>Fungi</taxon>
        <taxon>Dikarya</taxon>
        <taxon>Basidiomycota</taxon>
        <taxon>Agaricomycotina</taxon>
        <taxon>Tremellomycetes</taxon>
        <taxon>Filobasidiales</taxon>
        <taxon>Filobasidiaceae</taxon>
        <taxon>Naganishia</taxon>
    </lineage>
</organism>
<dbReference type="EMBL" id="JASBWR010000066">
    <property type="protein sequence ID" value="KAJ9100086.1"/>
    <property type="molecule type" value="Genomic_DNA"/>
</dbReference>
<evidence type="ECO:0000313" key="2">
    <source>
        <dbReference type="Proteomes" id="UP001241377"/>
    </source>
</evidence>